<sequence>MKASQPPSLNRSTSPPHNLTMTTTFLSPMESNPSQITLVAPESTSTLIFSKPSALNTILLLNGRPLYKIATVDAAAERTTIADAATGEMVVTIQRRDVLPSWVTFSERSVTGARKVKLREWLKEQEEGGPGAQWKMETVVGNFVWRVDELLRLALHPESNLDRPIAWAQAQTDVDPFALIATRATDPFREEIVASFLILEHRIRMEEKKAYLKERRFYRTRIATKLV</sequence>
<protein>
    <recommendedName>
        <fullName evidence="1">DUF6593 domain-containing protein</fullName>
    </recommendedName>
</protein>
<dbReference type="AlphaFoldDB" id="A0A9P5NC02"/>
<keyword evidence="3" id="KW-1185">Reference proteome</keyword>
<dbReference type="EMBL" id="JADNYJ010000209">
    <property type="protein sequence ID" value="KAF8874713.1"/>
    <property type="molecule type" value="Genomic_DNA"/>
</dbReference>
<proteinExistence type="predicted"/>
<comment type="caution">
    <text evidence="2">The sequence shown here is derived from an EMBL/GenBank/DDBJ whole genome shotgun (WGS) entry which is preliminary data.</text>
</comment>
<dbReference type="InterPro" id="IPR046528">
    <property type="entry name" value="DUF6593"/>
</dbReference>
<reference evidence="2" key="1">
    <citation type="submission" date="2020-11" db="EMBL/GenBank/DDBJ databases">
        <authorList>
            <consortium name="DOE Joint Genome Institute"/>
            <person name="Ahrendt S."/>
            <person name="Riley R."/>
            <person name="Andreopoulos W."/>
            <person name="LaButti K."/>
            <person name="Pangilinan J."/>
            <person name="Ruiz-duenas F.J."/>
            <person name="Barrasa J.M."/>
            <person name="Sanchez-Garcia M."/>
            <person name="Camarero S."/>
            <person name="Miyauchi S."/>
            <person name="Serrano A."/>
            <person name="Linde D."/>
            <person name="Babiker R."/>
            <person name="Drula E."/>
            <person name="Ayuso-Fernandez I."/>
            <person name="Pacheco R."/>
            <person name="Padilla G."/>
            <person name="Ferreira P."/>
            <person name="Barriuso J."/>
            <person name="Kellner H."/>
            <person name="Castanera R."/>
            <person name="Alfaro M."/>
            <person name="Ramirez L."/>
            <person name="Pisabarro A.G."/>
            <person name="Kuo A."/>
            <person name="Tritt A."/>
            <person name="Lipzen A."/>
            <person name="He G."/>
            <person name="Yan M."/>
            <person name="Ng V."/>
            <person name="Cullen D."/>
            <person name="Martin F."/>
            <person name="Rosso M.-N."/>
            <person name="Henrissat B."/>
            <person name="Hibbett D."/>
            <person name="Martinez A.T."/>
            <person name="Grigoriev I.V."/>
        </authorList>
    </citation>
    <scope>NUCLEOTIDE SEQUENCE</scope>
    <source>
        <strain evidence="2">AH 44721</strain>
    </source>
</reference>
<evidence type="ECO:0000259" key="1">
    <source>
        <dbReference type="Pfam" id="PF20236"/>
    </source>
</evidence>
<feature type="domain" description="DUF6593" evidence="1">
    <location>
        <begin position="54"/>
        <end position="205"/>
    </location>
</feature>
<dbReference type="Proteomes" id="UP000724874">
    <property type="component" value="Unassembled WGS sequence"/>
</dbReference>
<dbReference type="OrthoDB" id="3256331at2759"/>
<evidence type="ECO:0000313" key="3">
    <source>
        <dbReference type="Proteomes" id="UP000724874"/>
    </source>
</evidence>
<name>A0A9P5NC02_GYMJU</name>
<dbReference type="Pfam" id="PF20236">
    <property type="entry name" value="DUF6593"/>
    <property type="match status" value="1"/>
</dbReference>
<evidence type="ECO:0000313" key="2">
    <source>
        <dbReference type="EMBL" id="KAF8874713.1"/>
    </source>
</evidence>
<accession>A0A9P5NC02</accession>
<organism evidence="2 3">
    <name type="scientific">Gymnopilus junonius</name>
    <name type="common">Spectacular rustgill mushroom</name>
    <name type="synonym">Gymnopilus spectabilis subsp. junonius</name>
    <dbReference type="NCBI Taxonomy" id="109634"/>
    <lineage>
        <taxon>Eukaryota</taxon>
        <taxon>Fungi</taxon>
        <taxon>Dikarya</taxon>
        <taxon>Basidiomycota</taxon>
        <taxon>Agaricomycotina</taxon>
        <taxon>Agaricomycetes</taxon>
        <taxon>Agaricomycetidae</taxon>
        <taxon>Agaricales</taxon>
        <taxon>Agaricineae</taxon>
        <taxon>Hymenogastraceae</taxon>
        <taxon>Gymnopilus</taxon>
    </lineage>
</organism>
<gene>
    <name evidence="2" type="ORF">CPB84DRAFT_1797253</name>
</gene>